<keyword evidence="1" id="KW-0677">Repeat</keyword>
<dbReference type="Proteomes" id="UP000007755">
    <property type="component" value="Unassembled WGS sequence"/>
</dbReference>
<keyword evidence="2" id="KW-0812">Transmembrane</keyword>
<dbReference type="InParanoid" id="F4X7A9"/>
<feature type="transmembrane region" description="Helical" evidence="2">
    <location>
        <begin position="45"/>
        <end position="63"/>
    </location>
</feature>
<evidence type="ECO:0000313" key="3">
    <source>
        <dbReference type="EMBL" id="EGI57721.1"/>
    </source>
</evidence>
<gene>
    <name evidence="3" type="ORF">G5I_14248</name>
</gene>
<dbReference type="eggNOG" id="KOG2062">
    <property type="taxonomic scope" value="Eukaryota"/>
</dbReference>
<dbReference type="AlphaFoldDB" id="F4X7A9"/>
<keyword evidence="2" id="KW-1133">Transmembrane helix</keyword>
<dbReference type="GO" id="GO:0005634">
    <property type="term" value="C:nucleus"/>
    <property type="evidence" value="ECO:0007669"/>
    <property type="project" value="TreeGrafter"/>
</dbReference>
<dbReference type="Gene3D" id="1.25.10.10">
    <property type="entry name" value="Leucine-rich Repeat Variant"/>
    <property type="match status" value="1"/>
</dbReference>
<evidence type="ECO:0000256" key="2">
    <source>
        <dbReference type="SAM" id="Phobius"/>
    </source>
</evidence>
<keyword evidence="3" id="KW-0647">Proteasome</keyword>
<keyword evidence="4" id="KW-1185">Reference proteome</keyword>
<accession>F4X7A9</accession>
<sequence length="113" mass="13161">MHWPECRYLREIGAKEGDFGDINLIIGKPRGIIRRRRRRRIYKRLHMVCYGSCLGLGVAAMGSHRQDLYEELRSNLYKNDVVTDKAARIATEMVILRSNSTHVIKDKFNAHFS</sequence>
<dbReference type="EMBL" id="GL888828">
    <property type="protein sequence ID" value="EGI57721.1"/>
    <property type="molecule type" value="Genomic_DNA"/>
</dbReference>
<evidence type="ECO:0000256" key="1">
    <source>
        <dbReference type="ARBA" id="ARBA00022737"/>
    </source>
</evidence>
<dbReference type="Pfam" id="PF01851">
    <property type="entry name" value="PC_rep"/>
    <property type="match status" value="1"/>
</dbReference>
<organism evidence="4">
    <name type="scientific">Acromyrmex echinatior</name>
    <name type="common">Panamanian leafcutter ant</name>
    <name type="synonym">Acromyrmex octospinosus echinatior</name>
    <dbReference type="NCBI Taxonomy" id="103372"/>
    <lineage>
        <taxon>Eukaryota</taxon>
        <taxon>Metazoa</taxon>
        <taxon>Ecdysozoa</taxon>
        <taxon>Arthropoda</taxon>
        <taxon>Hexapoda</taxon>
        <taxon>Insecta</taxon>
        <taxon>Pterygota</taxon>
        <taxon>Neoptera</taxon>
        <taxon>Endopterygota</taxon>
        <taxon>Hymenoptera</taxon>
        <taxon>Apocrita</taxon>
        <taxon>Aculeata</taxon>
        <taxon>Formicoidea</taxon>
        <taxon>Formicidae</taxon>
        <taxon>Myrmicinae</taxon>
        <taxon>Acromyrmex</taxon>
    </lineage>
</organism>
<protein>
    <submittedName>
        <fullName evidence="3">26S proteasome non-ATPase regulatory subunit 1</fullName>
    </submittedName>
</protein>
<evidence type="ECO:0000313" key="4">
    <source>
        <dbReference type="Proteomes" id="UP000007755"/>
    </source>
</evidence>
<dbReference type="InterPro" id="IPR002015">
    <property type="entry name" value="Proteasome/cyclosome_rpt"/>
</dbReference>
<name>F4X7A9_ACREC</name>
<dbReference type="GO" id="GO:0008540">
    <property type="term" value="C:proteasome regulatory particle, base subcomplex"/>
    <property type="evidence" value="ECO:0007669"/>
    <property type="project" value="TreeGrafter"/>
</dbReference>
<dbReference type="PANTHER" id="PTHR10943">
    <property type="entry name" value="26S PROTEASOME NON-ATPASE REGULATORY SUBUNIT"/>
    <property type="match status" value="1"/>
</dbReference>
<dbReference type="PANTHER" id="PTHR10943:SF2">
    <property type="entry name" value="26S PROTEASOME NON-ATPASE REGULATORY SUBUNIT 1"/>
    <property type="match status" value="1"/>
</dbReference>
<reference evidence="3" key="1">
    <citation type="submission" date="2011-02" db="EMBL/GenBank/DDBJ databases">
        <title>The genome of the leaf-cutting ant Acromyrmex echinatior suggests key adaptations to social evolution and fungus farming.</title>
        <authorList>
            <person name="Nygaard S."/>
            <person name="Zhang G."/>
        </authorList>
    </citation>
    <scope>NUCLEOTIDE SEQUENCE</scope>
</reference>
<dbReference type="InterPro" id="IPR011989">
    <property type="entry name" value="ARM-like"/>
</dbReference>
<dbReference type="GO" id="GO:0034515">
    <property type="term" value="C:proteasome storage granule"/>
    <property type="evidence" value="ECO:0007669"/>
    <property type="project" value="TreeGrafter"/>
</dbReference>
<dbReference type="STRING" id="103372.F4X7A9"/>
<keyword evidence="2" id="KW-0472">Membrane</keyword>
<dbReference type="GO" id="GO:0043161">
    <property type="term" value="P:proteasome-mediated ubiquitin-dependent protein catabolic process"/>
    <property type="evidence" value="ECO:0007669"/>
    <property type="project" value="TreeGrafter"/>
</dbReference>
<proteinExistence type="predicted"/>